<dbReference type="EMBL" id="BAABUJ010000013">
    <property type="protein sequence ID" value="GAA5799681.1"/>
    <property type="molecule type" value="Genomic_DNA"/>
</dbReference>
<protein>
    <submittedName>
        <fullName evidence="3">Uncharacterized protein</fullName>
    </submittedName>
</protein>
<keyword evidence="4" id="KW-1185">Reference proteome</keyword>
<evidence type="ECO:0000313" key="4">
    <source>
        <dbReference type="Proteomes" id="UP001476247"/>
    </source>
</evidence>
<dbReference type="Proteomes" id="UP001476247">
    <property type="component" value="Unassembled WGS sequence"/>
</dbReference>
<evidence type="ECO:0000256" key="2">
    <source>
        <dbReference type="SAM" id="Phobius"/>
    </source>
</evidence>
<feature type="transmembrane region" description="Helical" evidence="2">
    <location>
        <begin position="209"/>
        <end position="230"/>
    </location>
</feature>
<feature type="region of interest" description="Disordered" evidence="1">
    <location>
        <begin position="403"/>
        <end position="431"/>
    </location>
</feature>
<dbReference type="PANTHER" id="PTHR34391:SF1">
    <property type="entry name" value="UPF0658 GOLGI APPARATUS MEMBRANE PROTEIN C1952.10C-RELATED"/>
    <property type="match status" value="1"/>
</dbReference>
<feature type="transmembrane region" description="Helical" evidence="2">
    <location>
        <begin position="119"/>
        <end position="139"/>
    </location>
</feature>
<comment type="caution">
    <text evidence="3">The sequence shown here is derived from an EMBL/GenBank/DDBJ whole genome shotgun (WGS) entry which is preliminary data.</text>
</comment>
<proteinExistence type="predicted"/>
<sequence length="431" mass="49079">MATRHFTSKLRAMLNRPKDSNTSQQVVVADQSQPSPIMQCPTSMTLLFVLTLETILVCITESFVIYYHSKIFAACQFSLNTIGLGQADFIYHGLYMATPIYQLCLYLDTLRQRNVFQLFTLVLFVYLTLGGLMVIFSGIQTMQHMIFEQSGCDPWNQNSNNNITFPNTTLLSSLKMSVIISNTTLPVSIYQDTMDANISNIRPFEYSSLAFIILVFFIMLICVIKLYKLFHWNNYLFHTFAANDMRLRNAMISWAIFTGLLKIDFFFAFAYAIQLVPTALLGYTDIPLFEGALVFAVSFIAFLLAIHSIRNEDMRTLGVFNTIVLGSIGYFGYRLYTFGIHREIDPFMLTRYDLLFTTLVMTLLMILTLCTGLVCVRNVVLNKVRILQDFKCVCPTCYFHRSTGTESDTPQEPSNLEAASQNTVDLPSDNK</sequence>
<feature type="transmembrane region" description="Helical" evidence="2">
    <location>
        <begin position="286"/>
        <end position="306"/>
    </location>
</feature>
<keyword evidence="2" id="KW-0472">Membrane</keyword>
<reference evidence="3 4" key="1">
    <citation type="submission" date="2024-04" db="EMBL/GenBank/DDBJ databases">
        <title>genome sequences of Mucor flavus KT1a and Helicostylum pulchrum KT1b strains isolation_sourced from the surface of a dry-aged beef.</title>
        <authorList>
            <person name="Toyotome T."/>
            <person name="Hosono M."/>
            <person name="Torimaru M."/>
            <person name="Fukuda K."/>
            <person name="Mikami N."/>
        </authorList>
    </citation>
    <scope>NUCLEOTIDE SEQUENCE [LARGE SCALE GENOMIC DNA]</scope>
    <source>
        <strain evidence="3 4">KT1b</strain>
    </source>
</reference>
<feature type="transmembrane region" description="Helical" evidence="2">
    <location>
        <begin position="46"/>
        <end position="69"/>
    </location>
</feature>
<evidence type="ECO:0000256" key="1">
    <source>
        <dbReference type="SAM" id="MobiDB-lite"/>
    </source>
</evidence>
<feature type="transmembrane region" description="Helical" evidence="2">
    <location>
        <begin position="356"/>
        <end position="376"/>
    </location>
</feature>
<accession>A0ABP9XY45</accession>
<dbReference type="InterPro" id="IPR040410">
    <property type="entry name" value="UPF0658_Golgi"/>
</dbReference>
<feature type="transmembrane region" description="Helical" evidence="2">
    <location>
        <begin position="251"/>
        <end position="274"/>
    </location>
</feature>
<organism evidence="3 4">
    <name type="scientific">Helicostylum pulchrum</name>
    <dbReference type="NCBI Taxonomy" id="562976"/>
    <lineage>
        <taxon>Eukaryota</taxon>
        <taxon>Fungi</taxon>
        <taxon>Fungi incertae sedis</taxon>
        <taxon>Mucoromycota</taxon>
        <taxon>Mucoromycotina</taxon>
        <taxon>Mucoromycetes</taxon>
        <taxon>Mucorales</taxon>
        <taxon>Mucorineae</taxon>
        <taxon>Mucoraceae</taxon>
        <taxon>Helicostylum</taxon>
    </lineage>
</organism>
<gene>
    <name evidence="3" type="ORF">HPULCUR_005098</name>
</gene>
<evidence type="ECO:0000313" key="3">
    <source>
        <dbReference type="EMBL" id="GAA5799681.1"/>
    </source>
</evidence>
<name>A0ABP9XY45_9FUNG</name>
<keyword evidence="2" id="KW-0812">Transmembrane</keyword>
<feature type="transmembrane region" description="Helical" evidence="2">
    <location>
        <begin position="89"/>
        <end position="107"/>
    </location>
</feature>
<feature type="compositionally biased region" description="Polar residues" evidence="1">
    <location>
        <begin position="403"/>
        <end position="425"/>
    </location>
</feature>
<keyword evidence="2" id="KW-1133">Transmembrane helix</keyword>
<dbReference type="PANTHER" id="PTHR34391">
    <property type="entry name" value="UPF0658 GOLGI APPARATUS MEMBRANE PROTEIN C1952.10C-RELATED"/>
    <property type="match status" value="1"/>
</dbReference>
<feature type="transmembrane region" description="Helical" evidence="2">
    <location>
        <begin position="318"/>
        <end position="336"/>
    </location>
</feature>